<evidence type="ECO:0000313" key="3">
    <source>
        <dbReference type="EMBL" id="KFG36147.1"/>
    </source>
</evidence>
<gene>
    <name evidence="3" type="ORF">TGFOU_318400C</name>
</gene>
<dbReference type="AlphaFoldDB" id="A0A086JVH9"/>
<sequence>MTQGNWITNSLFFNSLSTQGLTTLLFSLVCQDAVYEAATGSADLLNKILMRLHESALKRHGEAMLVTCARALFPCSFLTVSDHLRAVEEARKHRLTGVDMSSYIRPEFEKKWISTGTQRDGGRTLAWAVRPPPEILHSPPEQWSTGLKFLVREKKRKEKGERGEEKGNREEVKRNREEKRNRGEEKARRSEGKPRRREEKARRSEGKPEEKRRGTEKKRESEEKRKREEVKGNRGEEKRNREEKHAEEEEAKKESRREETQRQTSHFVCRREGTGVWISRGEPGLQTLRAQEKLCGVRFFVARQINCSTKVGPTCARRLSLLVGKEETRGGRVHGETKKMVEVPCHSSLLVFFLRE</sequence>
<dbReference type="EMBL" id="AEYH02002683">
    <property type="protein sequence ID" value="KFG36147.1"/>
    <property type="molecule type" value="Genomic_DNA"/>
</dbReference>
<evidence type="ECO:0000313" key="4">
    <source>
        <dbReference type="Proteomes" id="UP000028838"/>
    </source>
</evidence>
<evidence type="ECO:0000256" key="2">
    <source>
        <dbReference type="SAM" id="SignalP"/>
    </source>
</evidence>
<feature type="signal peptide" evidence="2">
    <location>
        <begin position="1"/>
        <end position="22"/>
    </location>
</feature>
<feature type="compositionally biased region" description="Basic and acidic residues" evidence="1">
    <location>
        <begin position="158"/>
        <end position="261"/>
    </location>
</feature>
<organism evidence="3 4">
    <name type="scientific">Toxoplasma gondii FOU</name>
    <dbReference type="NCBI Taxonomy" id="943167"/>
    <lineage>
        <taxon>Eukaryota</taxon>
        <taxon>Sar</taxon>
        <taxon>Alveolata</taxon>
        <taxon>Apicomplexa</taxon>
        <taxon>Conoidasida</taxon>
        <taxon>Coccidia</taxon>
        <taxon>Eucoccidiorida</taxon>
        <taxon>Eimeriorina</taxon>
        <taxon>Sarcocystidae</taxon>
        <taxon>Toxoplasma</taxon>
    </lineage>
</organism>
<protein>
    <submittedName>
        <fullName evidence="3">Uncharacterized protein</fullName>
    </submittedName>
</protein>
<feature type="region of interest" description="Disordered" evidence="1">
    <location>
        <begin position="154"/>
        <end position="266"/>
    </location>
</feature>
<dbReference type="Proteomes" id="UP000028838">
    <property type="component" value="Unassembled WGS sequence"/>
</dbReference>
<name>A0A086JVH9_TOXGO</name>
<reference evidence="3 4" key="1">
    <citation type="submission" date="2014-07" db="EMBL/GenBank/DDBJ databases">
        <authorList>
            <person name="Sibley D."/>
            <person name="Venepally P."/>
            <person name="Karamycheva S."/>
            <person name="Hadjithomas M."/>
            <person name="Khan A."/>
            <person name="Brunk B."/>
            <person name="Roos D."/>
            <person name="Caler E."/>
            <person name="Lorenzi H."/>
        </authorList>
    </citation>
    <scope>NUCLEOTIDE SEQUENCE [LARGE SCALE GENOMIC DNA]</scope>
    <source>
        <strain evidence="3 4">FOU</strain>
    </source>
</reference>
<dbReference type="VEuPathDB" id="ToxoDB:TGFOU_318400C"/>
<proteinExistence type="predicted"/>
<feature type="chain" id="PRO_5001808613" evidence="2">
    <location>
        <begin position="23"/>
        <end position="356"/>
    </location>
</feature>
<comment type="caution">
    <text evidence="3">The sequence shown here is derived from an EMBL/GenBank/DDBJ whole genome shotgun (WGS) entry which is preliminary data.</text>
</comment>
<evidence type="ECO:0000256" key="1">
    <source>
        <dbReference type="SAM" id="MobiDB-lite"/>
    </source>
</evidence>
<accession>A0A086JVH9</accession>
<keyword evidence="2" id="KW-0732">Signal</keyword>